<evidence type="ECO:0000259" key="6">
    <source>
        <dbReference type="Pfam" id="PF02897"/>
    </source>
</evidence>
<evidence type="ECO:0000259" key="5">
    <source>
        <dbReference type="Pfam" id="PF00326"/>
    </source>
</evidence>
<dbReference type="InterPro" id="IPR051543">
    <property type="entry name" value="Serine_Peptidase_S9A"/>
</dbReference>
<feature type="domain" description="Peptidase S9 prolyl oligopeptidase catalytic" evidence="5">
    <location>
        <begin position="466"/>
        <end position="677"/>
    </location>
</feature>
<evidence type="ECO:0000256" key="1">
    <source>
        <dbReference type="ARBA" id="ARBA00005228"/>
    </source>
</evidence>
<proteinExistence type="inferred from homology"/>
<accession>A0ABU3TT83</accession>
<sequence>MLQNLPNPPQATEIPNELILHGDVRQDPYFWLNNPEDPAVIDYLNQENSYTENVLKPTEALQNELFEEMKGRMVADEQSVPYFNGKDWFYHRYETGGEYPIYCRKKCSLDAPEEILLHGNQLGKDEAYFSVGGLALSDNEQILAYATDTVSRRNYTIYFKNLQTGELLPDTIENTEGGSYAWSADSNYFFYLLRDAQTLLASKVYRHKIGTSVTEDVLVYEEKNEECYMGLSRSKSKEYIFSVSSQQGVYSEYRILKTDNPTGNFEVFQAGERGLEYFIEHQSDRFLIRTNDQDSTNFQLMECPVSGPTDKSVWQTVVAHRPDVFLDDFDATTEWIALEVKTNGLSQIQLIQAESNEYIKMEEDVFQVNIGINADYRSKILRYNYTSLTCPNSVLEYDGTSKKSTLLKEDRVLGGFDKNEYQTERLWATACDGVQVPISLVYKKGYQKGPLLLYAYGSYGYSMDPYFSSSRLSLLNRGFAFAIAHIRGGQEMGRHWYEDGKMMRKMNTFTDFIDCGKHLISMGKVTENQLFAQGGSAGGMLMGGIINMAPNLFAGVIAAVPFVDVVTTMLDETIPLTTGEWEEWGNPKKEEHYHYMKSYSPYDNVVAQDYPHLFVTTGLHDSQVQYWEPAKWVAKLRKTKTDKNILLLDCDMSAGHGGASGRYKRFNDIAKDYAFLLGINELVSAQ</sequence>
<gene>
    <name evidence="7" type="ORF">PQG45_08530</name>
</gene>
<dbReference type="InterPro" id="IPR023302">
    <property type="entry name" value="Pept_S9A_N"/>
</dbReference>
<comment type="similarity">
    <text evidence="1">Belongs to the peptidase S9A family.</text>
</comment>
<dbReference type="PRINTS" id="PR00862">
    <property type="entry name" value="PROLIGOPTASE"/>
</dbReference>
<dbReference type="RefSeq" id="WP_316070686.1">
    <property type="nucleotide sequence ID" value="NZ_JAVNWW010000003.1"/>
</dbReference>
<keyword evidence="4" id="KW-0720">Serine protease</keyword>
<dbReference type="Pfam" id="PF02897">
    <property type="entry name" value="Peptidase_S9_N"/>
    <property type="match status" value="1"/>
</dbReference>
<dbReference type="Pfam" id="PF00326">
    <property type="entry name" value="Peptidase_S9"/>
    <property type="match status" value="1"/>
</dbReference>
<evidence type="ECO:0000313" key="8">
    <source>
        <dbReference type="Proteomes" id="UP001249959"/>
    </source>
</evidence>
<evidence type="ECO:0000256" key="4">
    <source>
        <dbReference type="ARBA" id="ARBA00022825"/>
    </source>
</evidence>
<dbReference type="Gene3D" id="3.40.50.1820">
    <property type="entry name" value="alpha/beta hydrolase"/>
    <property type="match status" value="1"/>
</dbReference>
<keyword evidence="3" id="KW-0378">Hydrolase</keyword>
<dbReference type="PANTHER" id="PTHR11757">
    <property type="entry name" value="PROTEASE FAMILY S9A OLIGOPEPTIDASE"/>
    <property type="match status" value="1"/>
</dbReference>
<reference evidence="7 8" key="1">
    <citation type="submission" date="2023-09" db="EMBL/GenBank/DDBJ databases">
        <title>Aquirufa genomes.</title>
        <authorList>
            <person name="Pitt A."/>
        </authorList>
    </citation>
    <scope>NUCLEOTIDE SEQUENCE [LARGE SCALE GENOMIC DNA]</scope>
    <source>
        <strain evidence="7 8">LEOWEIH-7C</strain>
    </source>
</reference>
<organism evidence="7 8">
    <name type="scientific">Aquirufa regiilacus</name>
    <dbReference type="NCBI Taxonomy" id="3024868"/>
    <lineage>
        <taxon>Bacteria</taxon>
        <taxon>Pseudomonadati</taxon>
        <taxon>Bacteroidota</taxon>
        <taxon>Cytophagia</taxon>
        <taxon>Cytophagales</taxon>
        <taxon>Flectobacillaceae</taxon>
        <taxon>Aquirufa</taxon>
    </lineage>
</organism>
<dbReference type="EMBL" id="JAVNWW010000003">
    <property type="protein sequence ID" value="MDU0809080.1"/>
    <property type="molecule type" value="Genomic_DNA"/>
</dbReference>
<evidence type="ECO:0000256" key="3">
    <source>
        <dbReference type="ARBA" id="ARBA00022801"/>
    </source>
</evidence>
<dbReference type="InterPro" id="IPR029058">
    <property type="entry name" value="AB_hydrolase_fold"/>
</dbReference>
<evidence type="ECO:0000313" key="7">
    <source>
        <dbReference type="EMBL" id="MDU0809080.1"/>
    </source>
</evidence>
<comment type="caution">
    <text evidence="7">The sequence shown here is derived from an EMBL/GenBank/DDBJ whole genome shotgun (WGS) entry which is preliminary data.</text>
</comment>
<evidence type="ECO:0000256" key="2">
    <source>
        <dbReference type="ARBA" id="ARBA00022670"/>
    </source>
</evidence>
<dbReference type="Gene3D" id="2.130.10.120">
    <property type="entry name" value="Prolyl oligopeptidase, N-terminal domain"/>
    <property type="match status" value="1"/>
</dbReference>
<dbReference type="SUPFAM" id="SSF50993">
    <property type="entry name" value="Peptidase/esterase 'gauge' domain"/>
    <property type="match status" value="1"/>
</dbReference>
<feature type="domain" description="Peptidase S9A N-terminal" evidence="6">
    <location>
        <begin position="10"/>
        <end position="409"/>
    </location>
</feature>
<name>A0ABU3TT83_9BACT</name>
<dbReference type="SUPFAM" id="SSF53474">
    <property type="entry name" value="alpha/beta-Hydrolases"/>
    <property type="match status" value="1"/>
</dbReference>
<dbReference type="InterPro" id="IPR001375">
    <property type="entry name" value="Peptidase_S9_cat"/>
</dbReference>
<dbReference type="Proteomes" id="UP001249959">
    <property type="component" value="Unassembled WGS sequence"/>
</dbReference>
<keyword evidence="2" id="KW-0645">Protease</keyword>
<dbReference type="InterPro" id="IPR002470">
    <property type="entry name" value="Peptidase_S9A"/>
</dbReference>
<protein>
    <submittedName>
        <fullName evidence="7">S9 family peptidase</fullName>
    </submittedName>
</protein>
<dbReference type="PANTHER" id="PTHR11757:SF19">
    <property type="entry name" value="PROLYL ENDOPEPTIDASE-LIKE"/>
    <property type="match status" value="1"/>
</dbReference>
<keyword evidence="8" id="KW-1185">Reference proteome</keyword>